<feature type="domain" description="HAMP" evidence="5">
    <location>
        <begin position="162"/>
        <end position="214"/>
    </location>
</feature>
<keyword evidence="3" id="KW-0812">Transmembrane</keyword>
<dbReference type="Gene3D" id="3.30.70.270">
    <property type="match status" value="1"/>
</dbReference>
<dbReference type="InterPro" id="IPR000160">
    <property type="entry name" value="GGDEF_dom"/>
</dbReference>
<evidence type="ECO:0000259" key="4">
    <source>
        <dbReference type="PROSITE" id="PS50883"/>
    </source>
</evidence>
<protein>
    <submittedName>
        <fullName evidence="7">Diguanylate cyclase</fullName>
    </submittedName>
</protein>
<dbReference type="CDD" id="cd01948">
    <property type="entry name" value="EAL"/>
    <property type="match status" value="1"/>
</dbReference>
<dbReference type="GO" id="GO:0016020">
    <property type="term" value="C:membrane"/>
    <property type="evidence" value="ECO:0007669"/>
    <property type="project" value="InterPro"/>
</dbReference>
<dbReference type="InterPro" id="IPR001633">
    <property type="entry name" value="EAL_dom"/>
</dbReference>
<evidence type="ECO:0000313" key="8">
    <source>
        <dbReference type="Proteomes" id="UP000253250"/>
    </source>
</evidence>
<comment type="cofactor">
    <cofactor evidence="1">
        <name>Mg(2+)</name>
        <dbReference type="ChEBI" id="CHEBI:18420"/>
    </cofactor>
</comment>
<dbReference type="GO" id="GO:0003824">
    <property type="term" value="F:catalytic activity"/>
    <property type="evidence" value="ECO:0007669"/>
    <property type="project" value="UniProtKB-ARBA"/>
</dbReference>
<keyword evidence="8" id="KW-1185">Reference proteome</keyword>
<dbReference type="PANTHER" id="PTHR44757">
    <property type="entry name" value="DIGUANYLATE CYCLASE DGCP"/>
    <property type="match status" value="1"/>
</dbReference>
<evidence type="ECO:0000256" key="3">
    <source>
        <dbReference type="SAM" id="Phobius"/>
    </source>
</evidence>
<dbReference type="GO" id="GO:0007165">
    <property type="term" value="P:signal transduction"/>
    <property type="evidence" value="ECO:0007669"/>
    <property type="project" value="InterPro"/>
</dbReference>
<dbReference type="InterPro" id="IPR043128">
    <property type="entry name" value="Rev_trsase/Diguanyl_cyclase"/>
</dbReference>
<dbReference type="Gene3D" id="6.10.340.10">
    <property type="match status" value="1"/>
</dbReference>
<evidence type="ECO:0000313" key="7">
    <source>
        <dbReference type="EMBL" id="RCN58494.1"/>
    </source>
</evidence>
<feature type="coiled-coil region" evidence="2">
    <location>
        <begin position="213"/>
        <end position="247"/>
    </location>
</feature>
<dbReference type="PROSITE" id="PS50885">
    <property type="entry name" value="HAMP"/>
    <property type="match status" value="1"/>
</dbReference>
<organism evidence="7 8">
    <name type="scientific">Acidiferrobacter thiooxydans</name>
    <dbReference type="NCBI Taxonomy" id="163359"/>
    <lineage>
        <taxon>Bacteria</taxon>
        <taxon>Pseudomonadati</taxon>
        <taxon>Pseudomonadota</taxon>
        <taxon>Gammaproteobacteria</taxon>
        <taxon>Acidiferrobacterales</taxon>
        <taxon>Acidiferrobacteraceae</taxon>
        <taxon>Acidiferrobacter</taxon>
    </lineage>
</organism>
<dbReference type="NCBIfam" id="TIGR00254">
    <property type="entry name" value="GGDEF"/>
    <property type="match status" value="1"/>
</dbReference>
<dbReference type="SMART" id="SM00304">
    <property type="entry name" value="HAMP"/>
    <property type="match status" value="1"/>
</dbReference>
<dbReference type="OrthoDB" id="9804951at2"/>
<reference evidence="7 8" key="1">
    <citation type="submission" date="2018-02" db="EMBL/GenBank/DDBJ databases">
        <title>Insights into the biology of acidophilic members of the Acidiferrobacteraceae family derived from comparative genomic analyses.</title>
        <authorList>
            <person name="Issotta F."/>
            <person name="Thyssen C."/>
            <person name="Mena C."/>
            <person name="Moya A."/>
            <person name="Bellenberg S."/>
            <person name="Sproer C."/>
            <person name="Covarrubias P.C."/>
            <person name="Sand W."/>
            <person name="Quatrini R."/>
            <person name="Vera M."/>
        </authorList>
    </citation>
    <scope>NUCLEOTIDE SEQUENCE [LARGE SCALE GENOMIC DNA]</scope>
    <source>
        <strain evidence="8">m-1</strain>
    </source>
</reference>
<dbReference type="SMART" id="SM00267">
    <property type="entry name" value="GGDEF"/>
    <property type="match status" value="1"/>
</dbReference>
<dbReference type="Pfam" id="PF00672">
    <property type="entry name" value="HAMP"/>
    <property type="match status" value="1"/>
</dbReference>
<dbReference type="InterPro" id="IPR052155">
    <property type="entry name" value="Biofilm_reg_signaling"/>
</dbReference>
<feature type="transmembrane region" description="Helical" evidence="3">
    <location>
        <begin position="12"/>
        <end position="33"/>
    </location>
</feature>
<dbReference type="PANTHER" id="PTHR44757:SF2">
    <property type="entry name" value="BIOFILM ARCHITECTURE MAINTENANCE PROTEIN MBAA"/>
    <property type="match status" value="1"/>
</dbReference>
<dbReference type="RefSeq" id="WP_114282174.1">
    <property type="nucleotide sequence ID" value="NZ_PSYR01000001.1"/>
</dbReference>
<dbReference type="PROSITE" id="PS50887">
    <property type="entry name" value="GGDEF"/>
    <property type="match status" value="1"/>
</dbReference>
<dbReference type="EMBL" id="PSYR01000001">
    <property type="protein sequence ID" value="RCN58494.1"/>
    <property type="molecule type" value="Genomic_DNA"/>
</dbReference>
<dbReference type="Pfam" id="PF00990">
    <property type="entry name" value="GGDEF"/>
    <property type="match status" value="1"/>
</dbReference>
<dbReference type="SUPFAM" id="SSF141868">
    <property type="entry name" value="EAL domain-like"/>
    <property type="match status" value="1"/>
</dbReference>
<dbReference type="Pfam" id="PF00563">
    <property type="entry name" value="EAL"/>
    <property type="match status" value="1"/>
</dbReference>
<keyword evidence="3" id="KW-0472">Membrane</keyword>
<dbReference type="CDD" id="cd06225">
    <property type="entry name" value="HAMP"/>
    <property type="match status" value="1"/>
</dbReference>
<dbReference type="InterPro" id="IPR029787">
    <property type="entry name" value="Nucleotide_cyclase"/>
</dbReference>
<name>A0A368HGG4_9GAMM</name>
<evidence type="ECO:0000259" key="5">
    <source>
        <dbReference type="PROSITE" id="PS50885"/>
    </source>
</evidence>
<feature type="transmembrane region" description="Helical" evidence="3">
    <location>
        <begin position="142"/>
        <end position="165"/>
    </location>
</feature>
<dbReference type="Proteomes" id="UP000253250">
    <property type="component" value="Unassembled WGS sequence"/>
</dbReference>
<dbReference type="Gene3D" id="3.20.20.450">
    <property type="entry name" value="EAL domain"/>
    <property type="match status" value="1"/>
</dbReference>
<feature type="domain" description="EAL" evidence="4">
    <location>
        <begin position="423"/>
        <end position="676"/>
    </location>
</feature>
<evidence type="ECO:0000256" key="1">
    <source>
        <dbReference type="ARBA" id="ARBA00001946"/>
    </source>
</evidence>
<evidence type="ECO:0000259" key="6">
    <source>
        <dbReference type="PROSITE" id="PS50887"/>
    </source>
</evidence>
<dbReference type="SUPFAM" id="SSF158472">
    <property type="entry name" value="HAMP domain-like"/>
    <property type="match status" value="1"/>
</dbReference>
<dbReference type="AlphaFoldDB" id="A0A368HGG4"/>
<comment type="caution">
    <text evidence="7">The sequence shown here is derived from an EMBL/GenBank/DDBJ whole genome shotgun (WGS) entry which is preliminary data.</text>
</comment>
<dbReference type="CDD" id="cd01949">
    <property type="entry name" value="GGDEF"/>
    <property type="match status" value="1"/>
</dbReference>
<dbReference type="SMART" id="SM00052">
    <property type="entry name" value="EAL"/>
    <property type="match status" value="1"/>
</dbReference>
<dbReference type="PROSITE" id="PS50883">
    <property type="entry name" value="EAL"/>
    <property type="match status" value="1"/>
</dbReference>
<evidence type="ECO:0000256" key="2">
    <source>
        <dbReference type="SAM" id="Coils"/>
    </source>
</evidence>
<accession>A0A368HGG4</accession>
<feature type="domain" description="GGDEF" evidence="6">
    <location>
        <begin position="282"/>
        <end position="414"/>
    </location>
</feature>
<proteinExistence type="predicted"/>
<dbReference type="FunFam" id="3.30.70.270:FF:000001">
    <property type="entry name" value="Diguanylate cyclase domain protein"/>
    <property type="match status" value="1"/>
</dbReference>
<sequence length="676" mass="74051">MAMSFRTKMVTGIALIEGLFLFAILMSSLGVLSHSRKQALVTRATGDVRLFATAAANALVSDDIGALQRIMRQVMHNHGIAYAAAWDGDGRLLAHAGHKAVSAHTYRAAASVMVDGTSYGRVEIEATDRGFAPILAQASRRIVAIALGEMLLVGVVSWLFGGYLMRQIAAIEAGTERIARGEFGFRLPVAGRDELARMIEGFNAMSAQLKTLHDETTRQHQQILAVNERLEERVHERTEALAVANRELEYLAMHDPLTGLPNRILLQDRLLQAIRIGHREAAPFALMVLDLDGFKEVNDSLGHQAGDRLLHEVAMRLVARLRQSDTAVRLGGDEFAILLPNVANAADTETVARKLLSGLEEPVVLGDRRVYVTASCGAALFPEHGDEVGVLLRHADRAMYEAKRGRRGFLMFVPAMDEEGDDRLRLQVDLDHAIRHGDLVLHYQPKIDLVTGKLSGAEALVRWQHPVLGMLPPARFVPLAERTHLIGPLTFHVLRLAATQARAWAEQGRPLPIAVNVSAINLDDGGFVESVEHILKDVGVAAGLIELEVTETTLMRDPERARAAIQALNELGVRVAIDDFGTGYSSMTYLRKLAVAKIKIDKSFVMDMSVSRNDNVIVRSIIDLGHSLGLKVVGEGVETADTMAVLASLGCDYAQGFHLARPMDVEAFDAWWQQNR</sequence>
<gene>
    <name evidence="7" type="ORF">C4900_01490</name>
</gene>
<dbReference type="InterPro" id="IPR035919">
    <property type="entry name" value="EAL_sf"/>
</dbReference>
<keyword evidence="2" id="KW-0175">Coiled coil</keyword>
<keyword evidence="3" id="KW-1133">Transmembrane helix</keyword>
<dbReference type="SUPFAM" id="SSF55073">
    <property type="entry name" value="Nucleotide cyclase"/>
    <property type="match status" value="1"/>
</dbReference>
<dbReference type="InterPro" id="IPR003660">
    <property type="entry name" value="HAMP_dom"/>
</dbReference>